<dbReference type="OrthoDB" id="5046242at2759"/>
<keyword evidence="3" id="KW-1185">Reference proteome</keyword>
<gene>
    <name evidence="4" type="primary">LOC106059147</name>
</gene>
<dbReference type="Gene3D" id="3.50.50.60">
    <property type="entry name" value="FAD/NAD(P)-binding domain"/>
    <property type="match status" value="1"/>
</dbReference>
<dbReference type="Proteomes" id="UP001165740">
    <property type="component" value="Chromosome 17"/>
</dbReference>
<keyword evidence="1" id="KW-0732">Signal</keyword>
<accession>A0A9W2Z793</accession>
<dbReference type="GeneID" id="106059147"/>
<sequence length="526" mass="59659">MFRSLVLLAVLAVAWAEIDPLEKCDRKVDLAIVGAGPSGAYFGYMMRKAGLNVEIIEYTDRVGGRHKTERLPGLENVPIDLGPIMYSDLHQRMKTIIQELELTEEHFPSGWTVPEETRYVLKGQSFTEKEIQDGAPLPYQLTKEEKDNQGRLARYYLEKLTSYTGSDMPPNIRMHLRVQLQDSRGLQYKHLYQYNLSEALDLVASKDGKELFMALSKRKGAVYKDVNAVLAFSNHFNYDSNNATRKRIQQGMEALPRTLMKKFLDESSKHKLSLNRKLDAIAGRELFDYIMRLKQTETKDGRTYEIGPEEFVCASKIVLALPASSLKIIQWEPLKSSLVSEALDSVRSVPVSTVVMTFSQRHWQDNPNKKASVLFTDESISQVVELGQSPDSRAYVLQASFAEGDRVRDLETLNLYKSAGSSQLGENQVSQELSDHIITKLSSVFGTQFSKPLSSMGVFWTKYPQSGGQTVWKANRHYDLVKSIIEHPSIEDDVYVVGSDFAWGNLQFWTEGSLETVENVLFKYFV</sequence>
<evidence type="ECO:0000313" key="4">
    <source>
        <dbReference type="RefSeq" id="XP_055870955.1"/>
    </source>
</evidence>
<dbReference type="Pfam" id="PF01593">
    <property type="entry name" value="Amino_oxidase"/>
    <property type="match status" value="1"/>
</dbReference>
<evidence type="ECO:0000259" key="2">
    <source>
        <dbReference type="Pfam" id="PF01593"/>
    </source>
</evidence>
<proteinExistence type="predicted"/>
<dbReference type="PANTHER" id="PTHR10742:SF410">
    <property type="entry name" value="LYSINE-SPECIFIC HISTONE DEMETHYLASE 2"/>
    <property type="match status" value="1"/>
</dbReference>
<dbReference type="SUPFAM" id="SSF51905">
    <property type="entry name" value="FAD/NAD(P)-binding domain"/>
    <property type="match status" value="1"/>
</dbReference>
<feature type="signal peptide" evidence="1">
    <location>
        <begin position="1"/>
        <end position="16"/>
    </location>
</feature>
<dbReference type="AlphaFoldDB" id="A0A9W2Z793"/>
<dbReference type="InterPro" id="IPR002937">
    <property type="entry name" value="Amino_oxidase"/>
</dbReference>
<dbReference type="InterPro" id="IPR050281">
    <property type="entry name" value="Flavin_monoamine_oxidase"/>
</dbReference>
<feature type="chain" id="PRO_5040868328" evidence="1">
    <location>
        <begin position="17"/>
        <end position="526"/>
    </location>
</feature>
<dbReference type="RefSeq" id="XP_055870955.1">
    <property type="nucleotide sequence ID" value="XM_056014980.1"/>
</dbReference>
<organism evidence="3 4">
    <name type="scientific">Biomphalaria glabrata</name>
    <name type="common">Bloodfluke planorb</name>
    <name type="synonym">Freshwater snail</name>
    <dbReference type="NCBI Taxonomy" id="6526"/>
    <lineage>
        <taxon>Eukaryota</taxon>
        <taxon>Metazoa</taxon>
        <taxon>Spiralia</taxon>
        <taxon>Lophotrochozoa</taxon>
        <taxon>Mollusca</taxon>
        <taxon>Gastropoda</taxon>
        <taxon>Heterobranchia</taxon>
        <taxon>Euthyneura</taxon>
        <taxon>Panpulmonata</taxon>
        <taxon>Hygrophila</taxon>
        <taxon>Lymnaeoidea</taxon>
        <taxon>Planorbidae</taxon>
        <taxon>Biomphalaria</taxon>
    </lineage>
</organism>
<dbReference type="InterPro" id="IPR036188">
    <property type="entry name" value="FAD/NAD-bd_sf"/>
</dbReference>
<evidence type="ECO:0000313" key="3">
    <source>
        <dbReference type="Proteomes" id="UP001165740"/>
    </source>
</evidence>
<protein>
    <submittedName>
        <fullName evidence="4">Aplysianin-A-like</fullName>
    </submittedName>
</protein>
<name>A0A9W2Z793_BIOGL</name>
<dbReference type="PANTHER" id="PTHR10742">
    <property type="entry name" value="FLAVIN MONOAMINE OXIDASE"/>
    <property type="match status" value="1"/>
</dbReference>
<feature type="domain" description="Amine oxidase" evidence="2">
    <location>
        <begin position="46"/>
        <end position="515"/>
    </location>
</feature>
<reference evidence="4" key="1">
    <citation type="submission" date="2025-08" db="UniProtKB">
        <authorList>
            <consortium name="RefSeq"/>
        </authorList>
    </citation>
    <scope>IDENTIFICATION</scope>
</reference>
<dbReference type="GO" id="GO:0016491">
    <property type="term" value="F:oxidoreductase activity"/>
    <property type="evidence" value="ECO:0007669"/>
    <property type="project" value="InterPro"/>
</dbReference>
<evidence type="ECO:0000256" key="1">
    <source>
        <dbReference type="SAM" id="SignalP"/>
    </source>
</evidence>